<gene>
    <name evidence="3" type="ORF">DSM112329_04641</name>
</gene>
<keyword evidence="1" id="KW-0472">Membrane</keyword>
<evidence type="ECO:0000259" key="2">
    <source>
        <dbReference type="Pfam" id="PF02470"/>
    </source>
</evidence>
<organism evidence="3">
    <name type="scientific">Paraconexibacter sp. AEG42_29</name>
    <dbReference type="NCBI Taxonomy" id="2997339"/>
    <lineage>
        <taxon>Bacteria</taxon>
        <taxon>Bacillati</taxon>
        <taxon>Actinomycetota</taxon>
        <taxon>Thermoleophilia</taxon>
        <taxon>Solirubrobacterales</taxon>
        <taxon>Paraconexibacteraceae</taxon>
        <taxon>Paraconexibacter</taxon>
    </lineage>
</organism>
<dbReference type="InterPro" id="IPR052336">
    <property type="entry name" value="MlaD_Phospholipid_Transporter"/>
</dbReference>
<proteinExistence type="predicted"/>
<dbReference type="EMBL" id="CP114014">
    <property type="protein sequence ID" value="XAY07751.1"/>
    <property type="molecule type" value="Genomic_DNA"/>
</dbReference>
<dbReference type="InterPro" id="IPR003399">
    <property type="entry name" value="Mce/MlaD"/>
</dbReference>
<dbReference type="KEGG" id="parq:DSM112329_04641"/>
<feature type="domain" description="Mce/MlaD" evidence="2">
    <location>
        <begin position="54"/>
        <end position="127"/>
    </location>
</feature>
<dbReference type="Pfam" id="PF02470">
    <property type="entry name" value="MlaD"/>
    <property type="match status" value="1"/>
</dbReference>
<evidence type="ECO:0000256" key="1">
    <source>
        <dbReference type="SAM" id="Phobius"/>
    </source>
</evidence>
<evidence type="ECO:0000313" key="3">
    <source>
        <dbReference type="EMBL" id="XAY07751.1"/>
    </source>
</evidence>
<protein>
    <recommendedName>
        <fullName evidence="2">Mce/MlaD domain-containing protein</fullName>
    </recommendedName>
</protein>
<dbReference type="PANTHER" id="PTHR33371">
    <property type="entry name" value="INTERMEMBRANE PHOSPHOLIPID TRANSPORT SYSTEM BINDING PROTEIN MLAD-RELATED"/>
    <property type="match status" value="1"/>
</dbReference>
<keyword evidence="1" id="KW-1133">Transmembrane helix</keyword>
<keyword evidence="1" id="KW-0812">Transmembrane</keyword>
<dbReference type="AlphaFoldDB" id="A0AAU7B168"/>
<sequence length="436" mass="45719">MATRRPLRRRPRTNQVPPVQVVLRGSVVVGLIVAFIALAVSLYSGVPGRDYMYVRSSVPAVGNLLEHDPVRVDGVRVGQVSAVGTTTGGRARLRLQLEPGTTLPADTTLVVRANGLLGGRFVQLVPGRAQTELRDGGEVRPARESITFGVPETLDTFDARTRGRLQDALEGLGTGLAARSTGVNTLLRRASDEITHAQDFLTAITDRPGSVQALLPSVRAGVAPLDANRADLTAGFAVTSDALQPFVTRRDGVRALLDAAPPALAAADAGLGKGVRLLAAVRTLATAATRTLPPAPAGLRQTAALLREADTPLERANALLQEARPTVPQLLKTANALRPVLPGVRAASDDLTPMVTTIGRYGCDIINLGTTFRSMTGSGGTGTGPNGPLKNFRLQAIVPALGEVTQVSDQTGLLIKDGYPAPCKYGPTTYPHIPKP</sequence>
<name>A0AAU7B168_9ACTN</name>
<dbReference type="RefSeq" id="WP_354698942.1">
    <property type="nucleotide sequence ID" value="NZ_CP114014.1"/>
</dbReference>
<feature type="transmembrane region" description="Helical" evidence="1">
    <location>
        <begin position="21"/>
        <end position="43"/>
    </location>
</feature>
<dbReference type="PANTHER" id="PTHR33371:SF4">
    <property type="entry name" value="INTERMEMBRANE PHOSPHOLIPID TRANSPORT SYSTEM BINDING PROTEIN MLAD"/>
    <property type="match status" value="1"/>
</dbReference>
<accession>A0AAU7B168</accession>
<reference evidence="3" key="1">
    <citation type="submission" date="2022-12" db="EMBL/GenBank/DDBJ databases">
        <title>Paraconexibacter alkalitolerans sp. nov. and Baekduia alba sp. nov., isolated from soil and emended description of the genera Paraconexibacter (Chun et al., 2020) and Baekduia (An et al., 2020).</title>
        <authorList>
            <person name="Vieira S."/>
            <person name="Huber K.J."/>
            <person name="Geppert A."/>
            <person name="Wolf J."/>
            <person name="Neumann-Schaal M."/>
            <person name="Muesken M."/>
            <person name="Overmann J."/>
        </authorList>
    </citation>
    <scope>NUCLEOTIDE SEQUENCE</scope>
    <source>
        <strain evidence="3">AEG42_29</strain>
    </source>
</reference>